<dbReference type="Proteomes" id="UP001589776">
    <property type="component" value="Unassembled WGS sequence"/>
</dbReference>
<sequence>MRNFHIPLNEGDWVSGKTANDEKFRGFVERIDHEAAYAAVHVLQSDHTAIVGRTVDAPFVAIEPLAAEGPRTETELRAIIDIALQTRDREWFDELGRQLAEVTEGSPGTRGSRPERGGSPFRSRVS</sequence>
<dbReference type="EMBL" id="JBHLWN010000021">
    <property type="protein sequence ID" value="MFC0211696.1"/>
    <property type="molecule type" value="Genomic_DNA"/>
</dbReference>
<evidence type="ECO:0000313" key="3">
    <source>
        <dbReference type="Proteomes" id="UP001589776"/>
    </source>
</evidence>
<proteinExistence type="predicted"/>
<evidence type="ECO:0008006" key="4">
    <source>
        <dbReference type="Google" id="ProtNLM"/>
    </source>
</evidence>
<keyword evidence="3" id="KW-1185">Reference proteome</keyword>
<name>A0ABV6DGD3_9BACL</name>
<dbReference type="RefSeq" id="WP_377468681.1">
    <property type="nucleotide sequence ID" value="NZ_JBHLWN010000021.1"/>
</dbReference>
<protein>
    <recommendedName>
        <fullName evidence="4">IDEAL domain-containing protein</fullName>
    </recommendedName>
</protein>
<comment type="caution">
    <text evidence="2">The sequence shown here is derived from an EMBL/GenBank/DDBJ whole genome shotgun (WGS) entry which is preliminary data.</text>
</comment>
<feature type="region of interest" description="Disordered" evidence="1">
    <location>
        <begin position="100"/>
        <end position="126"/>
    </location>
</feature>
<evidence type="ECO:0000313" key="2">
    <source>
        <dbReference type="EMBL" id="MFC0211696.1"/>
    </source>
</evidence>
<organism evidence="2 3">
    <name type="scientific">Paenibacillus chartarius</name>
    <dbReference type="NCBI Taxonomy" id="747481"/>
    <lineage>
        <taxon>Bacteria</taxon>
        <taxon>Bacillati</taxon>
        <taxon>Bacillota</taxon>
        <taxon>Bacilli</taxon>
        <taxon>Bacillales</taxon>
        <taxon>Paenibacillaceae</taxon>
        <taxon>Paenibacillus</taxon>
    </lineage>
</organism>
<reference evidence="2 3" key="1">
    <citation type="submission" date="2024-09" db="EMBL/GenBank/DDBJ databases">
        <authorList>
            <person name="Sun Q."/>
            <person name="Mori K."/>
        </authorList>
    </citation>
    <scope>NUCLEOTIDE SEQUENCE [LARGE SCALE GENOMIC DNA]</scope>
    <source>
        <strain evidence="2 3">CCM 7759</strain>
    </source>
</reference>
<gene>
    <name evidence="2" type="ORF">ACFFK0_04375</name>
</gene>
<accession>A0ABV6DGD3</accession>
<evidence type="ECO:0000256" key="1">
    <source>
        <dbReference type="SAM" id="MobiDB-lite"/>
    </source>
</evidence>